<reference evidence="1" key="1">
    <citation type="submission" date="2024-07" db="EMBL/GenBank/DDBJ databases">
        <title>Metagenome and Metagenome-Assembled Genomes of Archaea from a hot spring from the geothermal field of Los Azufres, Mexico.</title>
        <authorList>
            <person name="Marin-Paredes R."/>
            <person name="Martinez-Romero E."/>
            <person name="Servin-Garciduenas L.E."/>
        </authorList>
    </citation>
    <scope>NUCLEOTIDE SEQUENCE</scope>
</reference>
<organism evidence="1 2">
    <name type="scientific">Thermoproteus sp. AZ2</name>
    <dbReference type="NCBI Taxonomy" id="1609232"/>
    <lineage>
        <taxon>Archaea</taxon>
        <taxon>Thermoproteota</taxon>
        <taxon>Thermoprotei</taxon>
        <taxon>Thermoproteales</taxon>
        <taxon>Thermoproteaceae</taxon>
        <taxon>Thermoproteus</taxon>
    </lineage>
</organism>
<proteinExistence type="predicted"/>
<comment type="caution">
    <text evidence="1">The sequence shown here is derived from an EMBL/GenBank/DDBJ whole genome shotgun (WGS) entry which is preliminary data.</text>
</comment>
<protein>
    <submittedName>
        <fullName evidence="1">Uncharacterized protein</fullName>
    </submittedName>
</protein>
<sequence>MRQYIGVALTALAFVALLTMSFSPLAAIPIAIYVAGLALILWPEKRRPAAEAPPPPPQPEAKPATPEELKKRPIRAPEV</sequence>
<evidence type="ECO:0000313" key="2">
    <source>
        <dbReference type="Proteomes" id="UP000033636"/>
    </source>
</evidence>
<accession>A0ACC6UZF5</accession>
<gene>
    <name evidence="1" type="ORF">TU35_002925</name>
</gene>
<evidence type="ECO:0000313" key="1">
    <source>
        <dbReference type="EMBL" id="MFB6490194.1"/>
    </source>
</evidence>
<dbReference type="EMBL" id="JZWT02000005">
    <property type="protein sequence ID" value="MFB6490194.1"/>
    <property type="molecule type" value="Genomic_DNA"/>
</dbReference>
<name>A0ACC6UZF5_9CREN</name>
<dbReference type="Proteomes" id="UP000033636">
    <property type="component" value="Unassembled WGS sequence"/>
</dbReference>